<keyword evidence="4" id="KW-0285">Flavoprotein</keyword>
<dbReference type="Pfam" id="PF00667">
    <property type="entry name" value="FAD_binding_1"/>
    <property type="match status" value="2"/>
</dbReference>
<evidence type="ECO:0000256" key="2">
    <source>
        <dbReference type="ARBA" id="ARBA00006267"/>
    </source>
</evidence>
<dbReference type="InterPro" id="IPR023173">
    <property type="entry name" value="NADPH_Cyt_P450_Rdtase_alpha"/>
</dbReference>
<comment type="catalytic activity">
    <reaction evidence="12">
        <text>2 L-arginine + 3 NADPH + 4 O2 + H(+) = 2 L-citrulline + 2 nitric oxide + 3 NADP(+) + 4 H2O</text>
        <dbReference type="Rhea" id="RHEA:19897"/>
        <dbReference type="ChEBI" id="CHEBI:15377"/>
        <dbReference type="ChEBI" id="CHEBI:15378"/>
        <dbReference type="ChEBI" id="CHEBI:15379"/>
        <dbReference type="ChEBI" id="CHEBI:16480"/>
        <dbReference type="ChEBI" id="CHEBI:32682"/>
        <dbReference type="ChEBI" id="CHEBI:57743"/>
        <dbReference type="ChEBI" id="CHEBI:57783"/>
        <dbReference type="ChEBI" id="CHEBI:58349"/>
        <dbReference type="EC" id="1.14.13.39"/>
    </reaction>
</comment>
<dbReference type="Pfam" id="PF01359">
    <property type="entry name" value="Transposase_1"/>
    <property type="match status" value="1"/>
</dbReference>
<evidence type="ECO:0000256" key="7">
    <source>
        <dbReference type="ARBA" id="ARBA00022827"/>
    </source>
</evidence>
<dbReference type="InterPro" id="IPR001094">
    <property type="entry name" value="Flavdoxin-like"/>
</dbReference>
<feature type="domain" description="FAD-binding FR-type" evidence="15">
    <location>
        <begin position="405"/>
        <end position="696"/>
    </location>
</feature>
<keyword evidence="3 12" id="KW-0349">Heme</keyword>
<evidence type="ECO:0000256" key="4">
    <source>
        <dbReference type="ARBA" id="ARBA00022630"/>
    </source>
</evidence>
<sequence length="1072" mass="119426">MRTESLVDVAIYFHTSLQPKLGAQKAKVTLVDHHTASESFMKHFENEHRLRGGCPADWVWIVPPMGGSACPVFHQEMLNYQLKPSYEYQEPAWKTHVWSRKDGQKQAAPRKFKFKEIARAVKFTSKLFGKALSQRIKATVLFATETGRSEHYAQLLGNLFSHVFNVNVRLFIMSGAPRDVDDLIGTGRWASISGSRGMRPAGLPVSCMEDYDIINLEHETLLLVVTSTFGNGDPPDNGQTFARALQTIRVTGDMTPDMESIKTTSFVKMASLSLERSSSVSLESDIGPLSNVRFAVFGLGSSAYPNFCCFGRSVDQLLGALGGERIVELATGDELAGQESAFRRWAQDVFQTACDVFCLGEEVCAGDVAESLRPTSLLDTCKIRLAPDPGPLPDLVSGLASVTGKKVRALKLVNRQDLTSDDPERRTLLVSFSTAGPPHSPGDHLGVFPANPGELVAGVLARLDPSAEPDRPLRVSLQRDVKTADGLKQEWAPHDRLPSPVSLRLALSRFLDLTTPPGPPLLATLAETCGRPEHRAKLLELAKSKYPDVLAYDINLFIRSDDQLVKNIFEEIRCVSGPRCGARERVGWQDATLYEAWRAHSYPNLLETLEEFSSARITPEMLLAGLPPLQPRFYSVSSAWRAHPGRIDLTVALVAYRTQDGKGPLHLGVCSSYLASAPIGGQVEGFVRSTTTFRLPDDVHRSVIMVGPGTGIAPFRSFWQEREGMGRGELTLVAGCRSPGAQLYRAETERLVARGVLRRLHVAYSRQPGRPKMLQKAFKDDCISRSLSGKWHEALKEGREEVADEPRSGRPTTARTDENVDRVLEVLRTDRRLSIQQIADTLHMSTILVHGIVTEDLQMRKVCAKLVPKVLTQDQKELRVLRSQELLDLIQNEPDFLNSKARMSKSRIKTMIIVFFDIRGIVHCEFVPQGQTVNSAFYLEVLRRLKRRIARVRTDIKYTVKLHHDNATSHTAFIITNFLARCNTPRYVQDVLRSELGGLLHRELAERGGHFYVCGDVGMAEDVRKTLQNVLAQEGRWTMAQAEAFLSTLQAESRYHEDIFGLTLRRPSRPAN</sequence>
<keyword evidence="7 12" id="KW-0274">FAD</keyword>
<dbReference type="InterPro" id="IPR050607">
    <property type="entry name" value="NOS"/>
</dbReference>
<accession>A0ABY6K8U0</accession>
<dbReference type="EMBL" id="CP092864">
    <property type="protein sequence ID" value="UYV63675.1"/>
    <property type="molecule type" value="Genomic_DNA"/>
</dbReference>
<dbReference type="EC" id="1.14.13.39" evidence="12"/>
<dbReference type="Gene3D" id="3.90.340.10">
    <property type="entry name" value="Nitric Oxide Synthase, Chain A, domain 1"/>
    <property type="match status" value="1"/>
</dbReference>
<dbReference type="InterPro" id="IPR017927">
    <property type="entry name" value="FAD-bd_FR_type"/>
</dbReference>
<dbReference type="InterPro" id="IPR008254">
    <property type="entry name" value="Flavodoxin/NO_synth"/>
</dbReference>
<dbReference type="InterPro" id="IPR039261">
    <property type="entry name" value="FNR_nucleotide-bd"/>
</dbReference>
<keyword evidence="5 12" id="KW-0288">FMN</keyword>
<dbReference type="InterPro" id="IPR012144">
    <property type="entry name" value="NOS_euk"/>
</dbReference>
<evidence type="ECO:0000256" key="9">
    <source>
        <dbReference type="ARBA" id="ARBA00022860"/>
    </source>
</evidence>
<evidence type="ECO:0000256" key="1">
    <source>
        <dbReference type="ARBA" id="ARBA00001970"/>
    </source>
</evidence>
<organism evidence="16 17">
    <name type="scientific">Cordylochernes scorpioides</name>
    <dbReference type="NCBI Taxonomy" id="51811"/>
    <lineage>
        <taxon>Eukaryota</taxon>
        <taxon>Metazoa</taxon>
        <taxon>Ecdysozoa</taxon>
        <taxon>Arthropoda</taxon>
        <taxon>Chelicerata</taxon>
        <taxon>Arachnida</taxon>
        <taxon>Pseudoscorpiones</taxon>
        <taxon>Cheliferoidea</taxon>
        <taxon>Chernetidae</taxon>
        <taxon>Cordylochernes</taxon>
    </lineage>
</organism>
<evidence type="ECO:0000256" key="11">
    <source>
        <dbReference type="ARBA" id="ARBA00023004"/>
    </source>
</evidence>
<comment type="cofactor">
    <cofactor evidence="1 12">
        <name>heme b</name>
        <dbReference type="ChEBI" id="CHEBI:60344"/>
    </cofactor>
</comment>
<dbReference type="InterPro" id="IPR003097">
    <property type="entry name" value="CysJ-like_FAD-binding"/>
</dbReference>
<evidence type="ECO:0000259" key="14">
    <source>
        <dbReference type="PROSITE" id="PS50902"/>
    </source>
</evidence>
<dbReference type="Proteomes" id="UP001235939">
    <property type="component" value="Chromosome 02"/>
</dbReference>
<dbReference type="PANTHER" id="PTHR43410">
    <property type="entry name" value="NITRIC OXIDE SYNTHASE OXYGENASE"/>
    <property type="match status" value="1"/>
</dbReference>
<protein>
    <recommendedName>
        <fullName evidence="12">Nitric oxide synthase</fullName>
        <ecNumber evidence="12">1.14.13.39</ecNumber>
    </recommendedName>
</protein>
<feature type="domain" description="Flavodoxin-like" evidence="14">
    <location>
        <begin position="138"/>
        <end position="350"/>
    </location>
</feature>
<evidence type="ECO:0000313" key="17">
    <source>
        <dbReference type="Proteomes" id="UP001235939"/>
    </source>
</evidence>
<dbReference type="PROSITE" id="PS50902">
    <property type="entry name" value="FLAVODOXIN_LIKE"/>
    <property type="match status" value="1"/>
</dbReference>
<dbReference type="Gene3D" id="1.20.990.10">
    <property type="entry name" value="NADPH-cytochrome p450 Reductase, Chain A, domain 3"/>
    <property type="match status" value="1"/>
</dbReference>
<evidence type="ECO:0000256" key="5">
    <source>
        <dbReference type="ARBA" id="ARBA00022643"/>
    </source>
</evidence>
<dbReference type="PRINTS" id="PR00369">
    <property type="entry name" value="FLAVODOXIN"/>
</dbReference>
<dbReference type="InterPro" id="IPR044943">
    <property type="entry name" value="NOS_dom_1"/>
</dbReference>
<dbReference type="InterPro" id="IPR029039">
    <property type="entry name" value="Flavoprotein-like_sf"/>
</dbReference>
<dbReference type="Gene3D" id="3.40.50.80">
    <property type="entry name" value="Nucleotide-binding domain of ferredoxin-NADP reductase (FNR) module"/>
    <property type="match status" value="2"/>
</dbReference>
<dbReference type="SUPFAM" id="SSF63380">
    <property type="entry name" value="Riboflavin synthase domain-like"/>
    <property type="match status" value="1"/>
</dbReference>
<dbReference type="InterPro" id="IPR004030">
    <property type="entry name" value="NOS_N"/>
</dbReference>
<keyword evidence="11 12" id="KW-0408">Iron</keyword>
<dbReference type="Pfam" id="PF02898">
    <property type="entry name" value="NO_synthase"/>
    <property type="match status" value="1"/>
</dbReference>
<feature type="region of interest" description="Disordered" evidence="13">
    <location>
        <begin position="797"/>
        <end position="816"/>
    </location>
</feature>
<proteinExistence type="inferred from homology"/>
<comment type="cofactor">
    <cofactor evidence="12">
        <name>FAD</name>
        <dbReference type="ChEBI" id="CHEBI:57692"/>
    </cofactor>
    <text evidence="12">Binds 1 FAD.</text>
</comment>
<dbReference type="InterPro" id="IPR001888">
    <property type="entry name" value="Transposase_1"/>
</dbReference>
<dbReference type="Pfam" id="PF00175">
    <property type="entry name" value="NAD_binding_1"/>
    <property type="match status" value="1"/>
</dbReference>
<keyword evidence="8 12" id="KW-0521">NADP</keyword>
<comment type="function">
    <text evidence="12">Produces nitric oxide (NO) which is a messenger molecule with diverse functions.</text>
</comment>
<comment type="similarity">
    <text evidence="2 12">Belongs to the NOS family.</text>
</comment>
<evidence type="ECO:0000256" key="6">
    <source>
        <dbReference type="ARBA" id="ARBA00022723"/>
    </source>
</evidence>
<dbReference type="Pfam" id="PF00258">
    <property type="entry name" value="Flavodoxin_1"/>
    <property type="match status" value="1"/>
</dbReference>
<evidence type="ECO:0000256" key="10">
    <source>
        <dbReference type="ARBA" id="ARBA00023002"/>
    </source>
</evidence>
<evidence type="ECO:0000259" key="15">
    <source>
        <dbReference type="PROSITE" id="PS51384"/>
    </source>
</evidence>
<dbReference type="InterPro" id="IPR036119">
    <property type="entry name" value="NOS_N_sf"/>
</dbReference>
<name>A0ABY6K8U0_9ARAC</name>
<keyword evidence="6 12" id="KW-0479">Metal-binding</keyword>
<evidence type="ECO:0000313" key="16">
    <source>
        <dbReference type="EMBL" id="UYV63675.1"/>
    </source>
</evidence>
<dbReference type="SUPFAM" id="SSF56512">
    <property type="entry name" value="Nitric oxide (NO) synthase oxygenase domain"/>
    <property type="match status" value="1"/>
</dbReference>
<dbReference type="PIRSF" id="PIRSF000333">
    <property type="entry name" value="NOS"/>
    <property type="match status" value="1"/>
</dbReference>
<feature type="compositionally biased region" description="Basic and acidic residues" evidence="13">
    <location>
        <begin position="797"/>
        <end position="808"/>
    </location>
</feature>
<evidence type="ECO:0000256" key="3">
    <source>
        <dbReference type="ARBA" id="ARBA00022617"/>
    </source>
</evidence>
<dbReference type="PANTHER" id="PTHR43410:SF1">
    <property type="entry name" value="NITRIC OXIDE SYNTHASE"/>
    <property type="match status" value="1"/>
</dbReference>
<dbReference type="Gene3D" id="2.40.30.10">
    <property type="entry name" value="Translation factors"/>
    <property type="match status" value="1"/>
</dbReference>
<keyword evidence="10 12" id="KW-0560">Oxidoreductase</keyword>
<dbReference type="SUPFAM" id="SSF52218">
    <property type="entry name" value="Flavoproteins"/>
    <property type="match status" value="1"/>
</dbReference>
<evidence type="ECO:0000256" key="13">
    <source>
        <dbReference type="SAM" id="MobiDB-lite"/>
    </source>
</evidence>
<keyword evidence="17" id="KW-1185">Reference proteome</keyword>
<dbReference type="PROSITE" id="PS51384">
    <property type="entry name" value="FAD_FR"/>
    <property type="match status" value="1"/>
</dbReference>
<dbReference type="Gene3D" id="3.40.50.360">
    <property type="match status" value="1"/>
</dbReference>
<dbReference type="InterPro" id="IPR001433">
    <property type="entry name" value="OxRdtase_FAD/NAD-bd"/>
</dbReference>
<comment type="cofactor">
    <cofactor evidence="12">
        <name>FMN</name>
        <dbReference type="ChEBI" id="CHEBI:58210"/>
    </cofactor>
    <text evidence="12">Binds 1 FMN.</text>
</comment>
<keyword evidence="9 12" id="KW-0112">Calmodulin-binding</keyword>
<evidence type="ECO:0000256" key="8">
    <source>
        <dbReference type="ARBA" id="ARBA00022857"/>
    </source>
</evidence>
<gene>
    <name evidence="16" type="ORF">LAZ67_2005282</name>
</gene>
<reference evidence="16 17" key="1">
    <citation type="submission" date="2022-01" db="EMBL/GenBank/DDBJ databases">
        <title>A chromosomal length assembly of Cordylochernes scorpioides.</title>
        <authorList>
            <person name="Zeh D."/>
            <person name="Zeh J."/>
        </authorList>
    </citation>
    <scope>NUCLEOTIDE SEQUENCE [LARGE SCALE GENOMIC DNA]</scope>
    <source>
        <strain evidence="16">IN4F17</strain>
        <tissue evidence="16">Whole Body</tissue>
    </source>
</reference>
<dbReference type="SUPFAM" id="SSF52343">
    <property type="entry name" value="Ferredoxin reductase-like, C-terminal NADP-linked domain"/>
    <property type="match status" value="2"/>
</dbReference>
<dbReference type="InterPro" id="IPR017938">
    <property type="entry name" value="Riboflavin_synthase-like_b-brl"/>
</dbReference>
<evidence type="ECO:0000256" key="12">
    <source>
        <dbReference type="PIRNR" id="PIRNR000333"/>
    </source>
</evidence>